<dbReference type="Proteomes" id="UP000681720">
    <property type="component" value="Unassembled WGS sequence"/>
</dbReference>
<accession>A0A8S2SG62</accession>
<dbReference type="InterPro" id="IPR019734">
    <property type="entry name" value="TPR_rpt"/>
</dbReference>
<dbReference type="Pfam" id="PF13181">
    <property type="entry name" value="TPR_8"/>
    <property type="match status" value="2"/>
</dbReference>
<gene>
    <name evidence="3" type="ORF">GIL414_LOCUS22761</name>
</gene>
<keyword evidence="1" id="KW-0802">TPR repeat</keyword>
<feature type="region of interest" description="Disordered" evidence="2">
    <location>
        <begin position="374"/>
        <end position="407"/>
    </location>
</feature>
<protein>
    <submittedName>
        <fullName evidence="3">Uncharacterized protein</fullName>
    </submittedName>
</protein>
<name>A0A8S2SG62_9BILA</name>
<dbReference type="EMBL" id="CAJOBJ010023442">
    <property type="protein sequence ID" value="CAF4229215.1"/>
    <property type="molecule type" value="Genomic_DNA"/>
</dbReference>
<comment type="caution">
    <text evidence="3">The sequence shown here is derived from an EMBL/GenBank/DDBJ whole genome shotgun (WGS) entry which is preliminary data.</text>
</comment>
<dbReference type="Gene3D" id="1.25.40.10">
    <property type="entry name" value="Tetratricopeptide repeat domain"/>
    <property type="match status" value="1"/>
</dbReference>
<dbReference type="AlphaFoldDB" id="A0A8S2SG62"/>
<reference evidence="3" key="1">
    <citation type="submission" date="2021-02" db="EMBL/GenBank/DDBJ databases">
        <authorList>
            <person name="Nowell W R."/>
        </authorList>
    </citation>
    <scope>NUCLEOTIDE SEQUENCE</scope>
</reference>
<feature type="repeat" description="TPR" evidence="1">
    <location>
        <begin position="117"/>
        <end position="150"/>
    </location>
</feature>
<sequence>MIIDASRGEIQLDDLFNAIEHDKDQVTQAQDIYGDYLKVKNDNSINGQNKIQLLERILKLECIEKTIVNHNHENERSRINLKWTVLAECGIWYRKLGSHEKAIDYFEKANSINNRVSTIYYEMGMCYLELGNIYQVKTCFEKTIEISNEHIHWKCLEQIICLYFTLGNFSKCLEYIRIGYDHVATHQSMYDFGQLCLVLLEKSQPSMKILIQKMFTNEIEYINYDENLLVKVEELKRNIGRFKEKLFKKKTIYRERKTLDENLSIENFQDFGQYLVKKIRESNSDNSKLCKLVDIKNFVPKPQIIIEKAKNEPTVEPPVVSAEQQPQPTTHRKKRSSLPLNIDDYEKRRSARSSTRIVTDDTNVSTVDKLRRMLSNNENSSDDEVDEAAASPENNDDETASTQLSEVQKENFPSLQIDYKSFIQTIEQKIQGGYQYHYLDLICDGVNELTKHSSTSWSTEVRTIFTKLFDCLLDNVQYSTTELESSHLHACLCYVENAVGSSKSDLSEDSIERFSCFARLKIKYKSLGYCFGRLQLFLYLFKNSSIQQKQFDVNEILYRILWISSLYYFLSDVQDDALACIYQLQHLLPDTITIILPNLFNHTTISKSSIEKLYLRLKNNNEISSEQSSSSSSSQELTYILSRIAVAEENDELALLIKKLEKKIKLFYANLKTETHLQQKSLIKCYETLVNVLKENLHLNEKENINVRKILDQIFIQVIDMII</sequence>
<feature type="non-terminal residue" evidence="3">
    <location>
        <position position="1"/>
    </location>
</feature>
<organism evidence="3 4">
    <name type="scientific">Rotaria magnacalcarata</name>
    <dbReference type="NCBI Taxonomy" id="392030"/>
    <lineage>
        <taxon>Eukaryota</taxon>
        <taxon>Metazoa</taxon>
        <taxon>Spiralia</taxon>
        <taxon>Gnathifera</taxon>
        <taxon>Rotifera</taxon>
        <taxon>Eurotatoria</taxon>
        <taxon>Bdelloidea</taxon>
        <taxon>Philodinida</taxon>
        <taxon>Philodinidae</taxon>
        <taxon>Rotaria</taxon>
    </lineage>
</organism>
<feature type="region of interest" description="Disordered" evidence="2">
    <location>
        <begin position="309"/>
        <end position="362"/>
    </location>
</feature>
<evidence type="ECO:0000313" key="3">
    <source>
        <dbReference type="EMBL" id="CAF4229215.1"/>
    </source>
</evidence>
<feature type="compositionally biased region" description="Polar residues" evidence="2">
    <location>
        <begin position="352"/>
        <end position="362"/>
    </location>
</feature>
<proteinExistence type="predicted"/>
<dbReference type="InterPro" id="IPR011990">
    <property type="entry name" value="TPR-like_helical_dom_sf"/>
</dbReference>
<dbReference type="SMART" id="SM00028">
    <property type="entry name" value="TPR"/>
    <property type="match status" value="3"/>
</dbReference>
<evidence type="ECO:0000256" key="2">
    <source>
        <dbReference type="SAM" id="MobiDB-lite"/>
    </source>
</evidence>
<evidence type="ECO:0000256" key="1">
    <source>
        <dbReference type="PROSITE-ProRule" id="PRU00339"/>
    </source>
</evidence>
<dbReference type="SUPFAM" id="SSF48452">
    <property type="entry name" value="TPR-like"/>
    <property type="match status" value="1"/>
</dbReference>
<evidence type="ECO:0000313" key="4">
    <source>
        <dbReference type="Proteomes" id="UP000681720"/>
    </source>
</evidence>
<dbReference type="PROSITE" id="PS50005">
    <property type="entry name" value="TPR"/>
    <property type="match status" value="1"/>
</dbReference>
<feature type="non-terminal residue" evidence="3">
    <location>
        <position position="723"/>
    </location>
</feature>